<accession>A0ABR6WG79</accession>
<evidence type="ECO:0008006" key="3">
    <source>
        <dbReference type="Google" id="ProtNLM"/>
    </source>
</evidence>
<dbReference type="Proteomes" id="UP000700732">
    <property type="component" value="Unassembled WGS sequence"/>
</dbReference>
<reference evidence="1 2" key="1">
    <citation type="submission" date="2019-06" db="EMBL/GenBank/DDBJ databases">
        <title>Spirosoma utsteinense sp. nov. isolated from Antarctic ice-free soils.</title>
        <authorList>
            <person name="Tahon G."/>
        </authorList>
    </citation>
    <scope>NUCLEOTIDE SEQUENCE [LARGE SCALE GENOMIC DNA]</scope>
    <source>
        <strain evidence="1 2">LMG 31447</strain>
    </source>
</reference>
<dbReference type="Pfam" id="PF13155">
    <property type="entry name" value="Toprim_2"/>
    <property type="match status" value="1"/>
</dbReference>
<dbReference type="RefSeq" id="WP_186741996.1">
    <property type="nucleotide sequence ID" value="NZ_VFIA01000069.1"/>
</dbReference>
<dbReference type="Gene3D" id="3.90.580.10">
    <property type="entry name" value="Zinc finger, CHC2-type domain"/>
    <property type="match status" value="1"/>
</dbReference>
<evidence type="ECO:0000313" key="1">
    <source>
        <dbReference type="EMBL" id="MBC3794967.1"/>
    </source>
</evidence>
<dbReference type="SUPFAM" id="SSF57783">
    <property type="entry name" value="Zinc beta-ribbon"/>
    <property type="match status" value="1"/>
</dbReference>
<comment type="caution">
    <text evidence="1">The sequence shown here is derived from an EMBL/GenBank/DDBJ whole genome shotgun (WGS) entry which is preliminary data.</text>
</comment>
<dbReference type="EMBL" id="VFIA01000069">
    <property type="protein sequence ID" value="MBC3794967.1"/>
    <property type="molecule type" value="Genomic_DNA"/>
</dbReference>
<keyword evidence="2" id="KW-1185">Reference proteome</keyword>
<organism evidence="1 2">
    <name type="scientific">Spirosoma utsteinense</name>
    <dbReference type="NCBI Taxonomy" id="2585773"/>
    <lineage>
        <taxon>Bacteria</taxon>
        <taxon>Pseudomonadati</taxon>
        <taxon>Bacteroidota</taxon>
        <taxon>Cytophagia</taxon>
        <taxon>Cytophagales</taxon>
        <taxon>Cytophagaceae</taxon>
        <taxon>Spirosoma</taxon>
    </lineage>
</organism>
<name>A0ABR6WG79_9BACT</name>
<proteinExistence type="predicted"/>
<dbReference type="Gene3D" id="3.40.1360.10">
    <property type="match status" value="1"/>
</dbReference>
<gene>
    <name evidence="1" type="ORF">FH603_5499</name>
</gene>
<evidence type="ECO:0000313" key="2">
    <source>
        <dbReference type="Proteomes" id="UP000700732"/>
    </source>
</evidence>
<dbReference type="InterPro" id="IPR036977">
    <property type="entry name" value="DNA_primase_Znf_CHC2"/>
</dbReference>
<protein>
    <recommendedName>
        <fullName evidence="3">Zinc finger CHC2-type domain-containing protein</fullName>
    </recommendedName>
</protein>
<sequence>MNTEQAKQLSLPDLLTKLGHSPMRERKGGYELWYCSPFREEKEPSFHTSYIGGKWIWKDFGDTGGTVIDFAMRYQEQNGKPTSIKDTLAFLSDLLQPGLFSSLTTQPHPPKKPDPNIFSFQQQPHREAVENFSADRQLELIDVQPLRHFVILKYLTEERHIPADLAQRYLRLVRYWNNGKEYFAFGMENQAGGYEIRAASSKHNFKSALIARDITIIPGTAAEHSTAHLFEGMTDFLSFLILNGVQESPDDCIVMHSLSSFHRAVAHIRSQDYQTIKTYLDNDKAGQQGTDRFKAEFGAILLPQGEAFAPHHDLNDMLRAQQSGKKVSSNFRM</sequence>